<dbReference type="Pfam" id="PF00691">
    <property type="entry name" value="OmpA"/>
    <property type="match status" value="1"/>
</dbReference>
<gene>
    <name evidence="8 11" type="primary">pal</name>
    <name evidence="11" type="ORF">IGS68_09360</name>
</gene>
<feature type="signal peptide" evidence="9">
    <location>
        <begin position="1"/>
        <end position="20"/>
    </location>
</feature>
<dbReference type="InterPro" id="IPR006664">
    <property type="entry name" value="OMP_bac"/>
</dbReference>
<dbReference type="InterPro" id="IPR036737">
    <property type="entry name" value="OmpA-like_sf"/>
</dbReference>
<keyword evidence="5 8" id="KW-0998">Cell outer membrane</keyword>
<keyword evidence="6 8" id="KW-0449">Lipoprotein</keyword>
<evidence type="ECO:0000256" key="3">
    <source>
        <dbReference type="ARBA" id="ARBA00023136"/>
    </source>
</evidence>
<evidence type="ECO:0000313" key="11">
    <source>
        <dbReference type="EMBL" id="QQP91389.1"/>
    </source>
</evidence>
<evidence type="ECO:0000256" key="9">
    <source>
        <dbReference type="SAM" id="SignalP"/>
    </source>
</evidence>
<comment type="subunit">
    <text evidence="8">The Tol-Pal system is composed of five core proteins: the inner membrane proteins TolA, TolQ and TolR, the periplasmic protein TolB and the outer membrane protein Pal. They form a network linking the inner and outer membranes and the peptidoglycan layer.</text>
</comment>
<dbReference type="PANTHER" id="PTHR30329:SF21">
    <property type="entry name" value="LIPOPROTEIN YIAD-RELATED"/>
    <property type="match status" value="1"/>
</dbReference>
<keyword evidence="2 8" id="KW-0732">Signal</keyword>
<evidence type="ECO:0000256" key="1">
    <source>
        <dbReference type="ARBA" id="ARBA00022618"/>
    </source>
</evidence>
<dbReference type="Proteomes" id="UP000595197">
    <property type="component" value="Chromosome"/>
</dbReference>
<feature type="chain" id="PRO_5046444568" description="Peptidoglycan-associated lipoprotein" evidence="9">
    <location>
        <begin position="21"/>
        <end position="190"/>
    </location>
</feature>
<protein>
    <recommendedName>
        <fullName evidence="8">Peptidoglycan-associated lipoprotein</fullName>
        <shortName evidence="8">PAL</shortName>
    </recommendedName>
</protein>
<evidence type="ECO:0000256" key="7">
    <source>
        <dbReference type="ARBA" id="ARBA00023306"/>
    </source>
</evidence>
<evidence type="ECO:0000259" key="10">
    <source>
        <dbReference type="PROSITE" id="PS51123"/>
    </source>
</evidence>
<evidence type="ECO:0000256" key="4">
    <source>
        <dbReference type="ARBA" id="ARBA00023139"/>
    </source>
</evidence>
<evidence type="ECO:0000313" key="12">
    <source>
        <dbReference type="Proteomes" id="UP000595197"/>
    </source>
</evidence>
<dbReference type="EMBL" id="CP067420">
    <property type="protein sequence ID" value="QQP91389.1"/>
    <property type="molecule type" value="Genomic_DNA"/>
</dbReference>
<dbReference type="InterPro" id="IPR006665">
    <property type="entry name" value="OmpA-like"/>
</dbReference>
<dbReference type="RefSeq" id="WP_201079244.1">
    <property type="nucleotide sequence ID" value="NZ_CP067420.1"/>
</dbReference>
<evidence type="ECO:0000256" key="2">
    <source>
        <dbReference type="ARBA" id="ARBA00022729"/>
    </source>
</evidence>
<name>A0ABX7BAG4_9PROT</name>
<dbReference type="NCBIfam" id="TIGR02802">
    <property type="entry name" value="Pal_lipo"/>
    <property type="match status" value="1"/>
</dbReference>
<sequence length="190" mass="19382">MRLKLMGIVGALLVLTACESAPWDASSSSGMGAVNGAPIGGVGAGGPGGVGVGGIGGAGGLSGARPGAGGVMPGSQQDLANSVGDRVFFGYDQVDLSAEARATLERQAQWLKQYANVTVTIEGHADERGTREYNLALGDRRANSVRNYLVTQGISPNRIATLSFGKERPAIGASGEQAWAQNRRAVTLVN</sequence>
<dbReference type="PROSITE" id="PS51257">
    <property type="entry name" value="PROKAR_LIPOPROTEIN"/>
    <property type="match status" value="1"/>
</dbReference>
<reference evidence="11" key="1">
    <citation type="submission" date="2021-02" db="EMBL/GenBank/DDBJ databases">
        <title>Skermanella TT6 skin isolate.</title>
        <authorList>
            <person name="Lee K."/>
            <person name="Ganzorig M."/>
        </authorList>
    </citation>
    <scope>NUCLEOTIDE SEQUENCE</scope>
    <source>
        <strain evidence="11">TT6</strain>
    </source>
</reference>
<keyword evidence="1 8" id="KW-0132">Cell division</keyword>
<dbReference type="PROSITE" id="PS51123">
    <property type="entry name" value="OMPA_2"/>
    <property type="match status" value="1"/>
</dbReference>
<proteinExistence type="inferred from homology"/>
<dbReference type="CDD" id="cd07185">
    <property type="entry name" value="OmpA_C-like"/>
    <property type="match status" value="1"/>
</dbReference>
<dbReference type="InterPro" id="IPR039001">
    <property type="entry name" value="Pal"/>
</dbReference>
<evidence type="ECO:0000256" key="8">
    <source>
        <dbReference type="HAMAP-Rule" id="MF_02204"/>
    </source>
</evidence>
<organism evidence="11 12">
    <name type="scientific">Skermanella cutis</name>
    <dbReference type="NCBI Taxonomy" id="2775420"/>
    <lineage>
        <taxon>Bacteria</taxon>
        <taxon>Pseudomonadati</taxon>
        <taxon>Pseudomonadota</taxon>
        <taxon>Alphaproteobacteria</taxon>
        <taxon>Rhodospirillales</taxon>
        <taxon>Azospirillaceae</taxon>
        <taxon>Skermanella</taxon>
    </lineage>
</organism>
<dbReference type="PRINTS" id="PR01021">
    <property type="entry name" value="OMPADOMAIN"/>
</dbReference>
<keyword evidence="4 8" id="KW-0564">Palmitate</keyword>
<dbReference type="Gene3D" id="3.30.1330.60">
    <property type="entry name" value="OmpA-like domain"/>
    <property type="match status" value="1"/>
</dbReference>
<feature type="domain" description="OmpA-like" evidence="10">
    <location>
        <begin position="76"/>
        <end position="190"/>
    </location>
</feature>
<comment type="similarity">
    <text evidence="8">Belongs to the Pal lipoprotein family.</text>
</comment>
<comment type="function">
    <text evidence="8">Part of the Tol-Pal system, which plays a role in outer membrane invagination during cell division and is important for maintaining outer membrane integrity.</text>
</comment>
<evidence type="ECO:0000256" key="5">
    <source>
        <dbReference type="ARBA" id="ARBA00023237"/>
    </source>
</evidence>
<accession>A0ABX7BAG4</accession>
<comment type="subcellular location">
    <subcellularLocation>
        <location evidence="8">Cell outer membrane</location>
        <topology evidence="8">Lipid-anchor</topology>
    </subcellularLocation>
</comment>
<dbReference type="SUPFAM" id="SSF103088">
    <property type="entry name" value="OmpA-like"/>
    <property type="match status" value="1"/>
</dbReference>
<keyword evidence="3 8" id="KW-0472">Membrane</keyword>
<dbReference type="PANTHER" id="PTHR30329">
    <property type="entry name" value="STATOR ELEMENT OF FLAGELLAR MOTOR COMPLEX"/>
    <property type="match status" value="1"/>
</dbReference>
<dbReference type="InterPro" id="IPR050330">
    <property type="entry name" value="Bact_OuterMem_StrucFunc"/>
</dbReference>
<keyword evidence="7 8" id="KW-0131">Cell cycle</keyword>
<dbReference type="InterPro" id="IPR014169">
    <property type="entry name" value="Pal_lipo_C"/>
</dbReference>
<keyword evidence="12" id="KW-1185">Reference proteome</keyword>
<evidence type="ECO:0000256" key="6">
    <source>
        <dbReference type="ARBA" id="ARBA00023288"/>
    </source>
</evidence>
<dbReference type="HAMAP" id="MF_02204">
    <property type="entry name" value="Pal"/>
    <property type="match status" value="1"/>
</dbReference>